<evidence type="ECO:0000313" key="1">
    <source>
        <dbReference type="EMBL" id="MEQ2284298.1"/>
    </source>
</evidence>
<organism evidence="1 2">
    <name type="scientific">Ameca splendens</name>
    <dbReference type="NCBI Taxonomy" id="208324"/>
    <lineage>
        <taxon>Eukaryota</taxon>
        <taxon>Metazoa</taxon>
        <taxon>Chordata</taxon>
        <taxon>Craniata</taxon>
        <taxon>Vertebrata</taxon>
        <taxon>Euteleostomi</taxon>
        <taxon>Actinopterygii</taxon>
        <taxon>Neopterygii</taxon>
        <taxon>Teleostei</taxon>
        <taxon>Neoteleostei</taxon>
        <taxon>Acanthomorphata</taxon>
        <taxon>Ovalentaria</taxon>
        <taxon>Atherinomorphae</taxon>
        <taxon>Cyprinodontiformes</taxon>
        <taxon>Goodeidae</taxon>
        <taxon>Ameca</taxon>
    </lineage>
</organism>
<protein>
    <submittedName>
        <fullName evidence="1">Uncharacterized protein</fullName>
    </submittedName>
</protein>
<proteinExistence type="predicted"/>
<reference evidence="1 2" key="1">
    <citation type="submission" date="2021-06" db="EMBL/GenBank/DDBJ databases">
        <authorList>
            <person name="Palmer J.M."/>
        </authorList>
    </citation>
    <scope>NUCLEOTIDE SEQUENCE [LARGE SCALE GENOMIC DNA]</scope>
    <source>
        <strain evidence="1 2">AS_MEX2019</strain>
        <tissue evidence="1">Muscle</tissue>
    </source>
</reference>
<dbReference type="EMBL" id="JAHRIP010011067">
    <property type="protein sequence ID" value="MEQ2284298.1"/>
    <property type="molecule type" value="Genomic_DNA"/>
</dbReference>
<dbReference type="Proteomes" id="UP001469553">
    <property type="component" value="Unassembled WGS sequence"/>
</dbReference>
<keyword evidence="2" id="KW-1185">Reference proteome</keyword>
<evidence type="ECO:0000313" key="2">
    <source>
        <dbReference type="Proteomes" id="UP001469553"/>
    </source>
</evidence>
<name>A0ABV0XSC0_9TELE</name>
<accession>A0ABV0XSC0</accession>
<gene>
    <name evidence="1" type="ORF">AMECASPLE_020143</name>
</gene>
<comment type="caution">
    <text evidence="1">The sequence shown here is derived from an EMBL/GenBank/DDBJ whole genome shotgun (WGS) entry which is preliminary data.</text>
</comment>
<sequence length="108" mass="12052">MFCQCHPSNTTNLSISDSESYSPSPDLHLHYQIVSRSFKLSLNSTFNITSPQANTYLLLSVFVQIPVQNPKVLYLVFLNTSFKKPSSVSVIVDGTRAEANMAMTQICF</sequence>